<reference evidence="3" key="1">
    <citation type="submission" date="2016-03" db="EMBL/GenBank/DDBJ databases">
        <authorList>
            <person name="Ploux O."/>
        </authorList>
    </citation>
    <scope>NUCLEOTIDE SEQUENCE [LARGE SCALE GENOMIC DNA]</scope>
</reference>
<organism evidence="2 3">
    <name type="scientific">Gordonia phage Nymphadora</name>
    <dbReference type="NCBI Taxonomy" id="1821558"/>
    <lineage>
        <taxon>Viruses</taxon>
        <taxon>Duplodnaviria</taxon>
        <taxon>Heunggongvirae</taxon>
        <taxon>Uroviricota</taxon>
        <taxon>Caudoviricetes</taxon>
        <taxon>Nymbaxtervirinae</taxon>
        <taxon>Nymphadoravirus</taxon>
        <taxon>Nymphadoravirus nymphadora</taxon>
    </lineage>
</organism>
<dbReference type="Proteomes" id="UP000201747">
    <property type="component" value="Segment"/>
</dbReference>
<accession>A0A142KAS4</accession>
<keyword evidence="3" id="KW-1185">Reference proteome</keyword>
<name>A0A142KAS4_9CAUD</name>
<dbReference type="RefSeq" id="YP_009286093.1">
    <property type="nucleotide sequence ID" value="NC_031061.1"/>
</dbReference>
<proteinExistence type="predicted"/>
<dbReference type="KEGG" id="vg:29065730"/>
<sequence length="88" mass="9899">MREHPAAQKRLEVSVLNDTTDLVPVLVPGANRQIMATIINGSPMVSLRHACDTATLDYSGQLQKLKQNHGQPWRSSPRLRQTGKRARW</sequence>
<feature type="compositionally biased region" description="Polar residues" evidence="1">
    <location>
        <begin position="65"/>
        <end position="74"/>
    </location>
</feature>
<evidence type="ECO:0000313" key="3">
    <source>
        <dbReference type="Proteomes" id="UP000201747"/>
    </source>
</evidence>
<feature type="region of interest" description="Disordered" evidence="1">
    <location>
        <begin position="65"/>
        <end position="88"/>
    </location>
</feature>
<evidence type="ECO:0000256" key="1">
    <source>
        <dbReference type="SAM" id="MobiDB-lite"/>
    </source>
</evidence>
<dbReference type="EMBL" id="KU963255">
    <property type="protein sequence ID" value="AMS03207.1"/>
    <property type="molecule type" value="Genomic_DNA"/>
</dbReference>
<dbReference type="GeneID" id="29065730"/>
<evidence type="ECO:0000313" key="2">
    <source>
        <dbReference type="EMBL" id="AMS03207.1"/>
    </source>
</evidence>
<protein>
    <submittedName>
        <fullName evidence="2">Uncharacterized protein</fullName>
    </submittedName>
</protein>
<gene>
    <name evidence="2" type="primary">48</name>
    <name evidence="2" type="ORF">SEA_NYMPHADORA_48</name>
</gene>